<dbReference type="InterPro" id="IPR016181">
    <property type="entry name" value="Acyl_CoA_acyltransferase"/>
</dbReference>
<dbReference type="SUPFAM" id="SSF55729">
    <property type="entry name" value="Acyl-CoA N-acyltransferases (Nat)"/>
    <property type="match status" value="1"/>
</dbReference>
<name>A0A563EN62_9PSEU</name>
<comment type="caution">
    <text evidence="1">The sequence shown here is derived from an EMBL/GenBank/DDBJ whole genome shotgun (WGS) entry which is preliminary data.</text>
</comment>
<protein>
    <submittedName>
        <fullName evidence="1">GNAT family N-acetyltransferase</fullName>
    </submittedName>
</protein>
<keyword evidence="2" id="KW-1185">Reference proteome</keyword>
<evidence type="ECO:0000313" key="2">
    <source>
        <dbReference type="Proteomes" id="UP000316639"/>
    </source>
</evidence>
<evidence type="ECO:0000313" key="1">
    <source>
        <dbReference type="EMBL" id="TWP48044.1"/>
    </source>
</evidence>
<accession>A0A563EN62</accession>
<gene>
    <name evidence="1" type="ORF">FKR81_30490</name>
</gene>
<keyword evidence="1" id="KW-0808">Transferase</keyword>
<dbReference type="Gene3D" id="3.40.630.30">
    <property type="match status" value="1"/>
</dbReference>
<dbReference type="AlphaFoldDB" id="A0A563EN62"/>
<sequence>MVNSSAQVTTASGADEVKAAAAIWARAKACRDEDPAPASVEETTPGILRRLAIDGAELFLARLDGRPVGFALVAPRPRTLELSTSLSTPTRGAAAWGATCSSVRRTTRGRSAARRSSCG</sequence>
<proteinExistence type="predicted"/>
<reference evidence="1 2" key="1">
    <citation type="submission" date="2019-07" db="EMBL/GenBank/DDBJ databases">
        <title>Lentzea xizangensis sp. nov., isolated from Qinghai-Tibetan Plateau Soils.</title>
        <authorList>
            <person name="Huang J."/>
        </authorList>
    </citation>
    <scope>NUCLEOTIDE SEQUENCE [LARGE SCALE GENOMIC DNA]</scope>
    <source>
        <strain evidence="1 2">FXJ1.1311</strain>
    </source>
</reference>
<organism evidence="1 2">
    <name type="scientific">Lentzea tibetensis</name>
    <dbReference type="NCBI Taxonomy" id="2591470"/>
    <lineage>
        <taxon>Bacteria</taxon>
        <taxon>Bacillati</taxon>
        <taxon>Actinomycetota</taxon>
        <taxon>Actinomycetes</taxon>
        <taxon>Pseudonocardiales</taxon>
        <taxon>Pseudonocardiaceae</taxon>
        <taxon>Lentzea</taxon>
    </lineage>
</organism>
<dbReference type="GO" id="GO:0016740">
    <property type="term" value="F:transferase activity"/>
    <property type="evidence" value="ECO:0007669"/>
    <property type="project" value="UniProtKB-KW"/>
</dbReference>
<dbReference type="EMBL" id="VOBR01000023">
    <property type="protein sequence ID" value="TWP48044.1"/>
    <property type="molecule type" value="Genomic_DNA"/>
</dbReference>
<dbReference type="Proteomes" id="UP000316639">
    <property type="component" value="Unassembled WGS sequence"/>
</dbReference>